<keyword evidence="6" id="KW-0963">Cytoplasm</keyword>
<comment type="subunit">
    <text evidence="2">Binds the proteasome. Interacts with karyopherin SRP1 and Proteasome subunit RPN11.</text>
</comment>
<organism evidence="8 9">
    <name type="scientific">Saccharomyces eubayanus</name>
    <name type="common">Yeast</name>
    <dbReference type="NCBI Taxonomy" id="1080349"/>
    <lineage>
        <taxon>Eukaryota</taxon>
        <taxon>Fungi</taxon>
        <taxon>Dikarya</taxon>
        <taxon>Ascomycota</taxon>
        <taxon>Saccharomycotina</taxon>
        <taxon>Saccharomycetes</taxon>
        <taxon>Saccharomycetales</taxon>
        <taxon>Saccharomycetaceae</taxon>
        <taxon>Saccharomyces</taxon>
    </lineage>
</organism>
<evidence type="ECO:0000256" key="1">
    <source>
        <dbReference type="ARBA" id="ARBA00006199"/>
    </source>
</evidence>
<accession>A0ABN8VSC7</accession>
<dbReference type="Gene3D" id="1.20.58.1590">
    <property type="entry name" value="Tethering factor for nuclear proteasome Cut8/Sts1"/>
    <property type="match status" value="1"/>
</dbReference>
<evidence type="ECO:0000256" key="4">
    <source>
        <dbReference type="ARBA" id="ARBA00022927"/>
    </source>
</evidence>
<comment type="subcellular location">
    <subcellularLocation>
        <location evidence="6">Cytoplasm</location>
    </subcellularLocation>
    <subcellularLocation>
        <location evidence="6">Nucleus</location>
    </subcellularLocation>
</comment>
<dbReference type="InterPro" id="IPR038422">
    <property type="entry name" value="Cut8/Sts1_sf"/>
</dbReference>
<keyword evidence="9" id="KW-1185">Reference proteome</keyword>
<feature type="region of interest" description="Disordered" evidence="7">
    <location>
        <begin position="52"/>
        <end position="112"/>
    </location>
</feature>
<evidence type="ECO:0000256" key="6">
    <source>
        <dbReference type="RuleBase" id="RU368013"/>
    </source>
</evidence>
<dbReference type="PANTHER" id="PTHR28032:SF1">
    <property type="entry name" value="FI02826P"/>
    <property type="match status" value="1"/>
</dbReference>
<dbReference type="Proteomes" id="UP001152964">
    <property type="component" value="Chromosome 9"/>
</dbReference>
<feature type="compositionally biased region" description="Polar residues" evidence="7">
    <location>
        <begin position="52"/>
        <end position="62"/>
    </location>
</feature>
<proteinExistence type="inferred from homology"/>
<keyword evidence="4 6" id="KW-0653">Protein transport</keyword>
<gene>
    <name evidence="8" type="primary">U6500I01830</name>
    <name evidence="8" type="ORF">SEUBUCD650_0I01830</name>
</gene>
<keyword evidence="6" id="KW-0813">Transport</keyword>
<evidence type="ECO:0000256" key="2">
    <source>
        <dbReference type="ARBA" id="ARBA00011429"/>
    </source>
</evidence>
<evidence type="ECO:0000256" key="7">
    <source>
        <dbReference type="SAM" id="MobiDB-lite"/>
    </source>
</evidence>
<evidence type="ECO:0000313" key="9">
    <source>
        <dbReference type="Proteomes" id="UP001152964"/>
    </source>
</evidence>
<dbReference type="Pfam" id="PF08559">
    <property type="entry name" value="Cut8"/>
    <property type="match status" value="1"/>
</dbReference>
<sequence length="357" mass="40779">MRRTRKSYLKIPLVYISHLKGSKVSAKKAANTRQYSIMMGFAWGFKPAGKVSQDTAGSQSSGHMVVANSVGKQKRRYSNEEQQEEPSRNKCMTKFGGVSKRRPHPSSLIRGQPLPLQRGMELMSKEQLQQLLVDLMTKHPEIQQSVHTRITGLDFSIQKCFDVLKQKSEAVYQSIPYNRSYESNKLDDYAFVRMKPQILEFLNCLVDFILDNIPPRLENLHASLKFLDICTELVIKLPRFELASNNYYYDKCIEQLSHVWCTLIEHVARDRLILLADNSSVWKTHMTRLQIYNEQSNGLLERPLQLFKSLDMGASPASPSSSSSSSSSSFQETIIYHHDTMTNENNNSGNTNDSPFN</sequence>
<comment type="function">
    <text evidence="6">Involved in ubiquitin-mediated protein degradation. Regulatory factor in the ubiquitin/proteasome pathway that controls the turnover of proteasome substrates. Targets proteasomes to the nucleus and facilitates the degradation of nuclear proteins.</text>
</comment>
<comment type="similarity">
    <text evidence="1 6">Belongs to the cut8/STS1 family.</text>
</comment>
<dbReference type="PANTHER" id="PTHR28032">
    <property type="entry name" value="FI02826P"/>
    <property type="match status" value="1"/>
</dbReference>
<feature type="compositionally biased region" description="Low complexity" evidence="7">
    <location>
        <begin position="342"/>
        <end position="357"/>
    </location>
</feature>
<dbReference type="EMBL" id="OX291499">
    <property type="protein sequence ID" value="CAI2041356.1"/>
    <property type="molecule type" value="Genomic_DNA"/>
</dbReference>
<feature type="region of interest" description="Disordered" evidence="7">
    <location>
        <begin position="336"/>
        <end position="357"/>
    </location>
</feature>
<reference evidence="8" key="1">
    <citation type="submission" date="2022-08" db="EMBL/GenBank/DDBJ databases">
        <authorList>
            <person name="Byrne P K."/>
        </authorList>
    </citation>
    <scope>NUCLEOTIDE SEQUENCE</scope>
    <source>
        <strain evidence="8">UCD650</strain>
    </source>
</reference>
<name>A0ABN8VSC7_SACEU</name>
<protein>
    <recommendedName>
        <fullName evidence="3 6">Tethering factor for nuclear proteasome STS1</fullName>
    </recommendedName>
</protein>
<keyword evidence="5 6" id="KW-0539">Nucleus</keyword>
<dbReference type="InterPro" id="IPR013868">
    <property type="entry name" value="Cut8/Sts1_fam"/>
</dbReference>
<evidence type="ECO:0000313" key="8">
    <source>
        <dbReference type="EMBL" id="CAI2041356.1"/>
    </source>
</evidence>
<evidence type="ECO:0000256" key="3">
    <source>
        <dbReference type="ARBA" id="ARBA00016204"/>
    </source>
</evidence>
<evidence type="ECO:0000256" key="5">
    <source>
        <dbReference type="ARBA" id="ARBA00023242"/>
    </source>
</evidence>